<dbReference type="Proteomes" id="UP000659172">
    <property type="component" value="Unassembled WGS sequence"/>
</dbReference>
<name>A0ABX2QKK3_9HYPH</name>
<organism evidence="2 3">
    <name type="scientific">Mycoplana rhizolycopersici</name>
    <dbReference type="NCBI Taxonomy" id="2746702"/>
    <lineage>
        <taxon>Bacteria</taxon>
        <taxon>Pseudomonadati</taxon>
        <taxon>Pseudomonadota</taxon>
        <taxon>Alphaproteobacteria</taxon>
        <taxon>Hyphomicrobiales</taxon>
        <taxon>Rhizobiaceae</taxon>
        <taxon>Mycoplana</taxon>
    </lineage>
</organism>
<evidence type="ECO:0000313" key="2">
    <source>
        <dbReference type="EMBL" id="NVP58267.1"/>
    </source>
</evidence>
<keyword evidence="3" id="KW-1185">Reference proteome</keyword>
<dbReference type="PROSITE" id="PS00372">
    <property type="entry name" value="PTS_EIIA_TYPE_2_HIS"/>
    <property type="match status" value="1"/>
</dbReference>
<dbReference type="InterPro" id="IPR051541">
    <property type="entry name" value="PTS_SugarTrans_NitroReg"/>
</dbReference>
<dbReference type="CDD" id="cd00211">
    <property type="entry name" value="PTS_IIA_fru"/>
    <property type="match status" value="1"/>
</dbReference>
<dbReference type="Gene3D" id="3.40.930.10">
    <property type="entry name" value="Mannitol-specific EII, Chain A"/>
    <property type="match status" value="1"/>
</dbReference>
<evidence type="ECO:0000259" key="1">
    <source>
        <dbReference type="PROSITE" id="PS51094"/>
    </source>
</evidence>
<dbReference type="Pfam" id="PF00359">
    <property type="entry name" value="PTS_EIIA_2"/>
    <property type="match status" value="1"/>
</dbReference>
<keyword evidence="2" id="KW-0813">Transport</keyword>
<feature type="domain" description="PTS EIIA type-2" evidence="1">
    <location>
        <begin position="5"/>
        <end position="148"/>
    </location>
</feature>
<dbReference type="InterPro" id="IPR016152">
    <property type="entry name" value="PTrfase/Anion_transptr"/>
</dbReference>
<gene>
    <name evidence="2" type="ORF">HV823_23820</name>
</gene>
<sequence>MNITDFLSPERVDIDVAAASKLQLLHALSKSAANALRVKESDVFRALNNRELLGSTGIGEGIAVPHAPVPGISTPLALLVRLKRAIDFEAIDGMPVDIVFCLLTPAENRTHLAVLATVARALHSVDVRKSIRAALTAEELYLSLVGTKAQEQNAAACAKSS</sequence>
<evidence type="ECO:0000313" key="3">
    <source>
        <dbReference type="Proteomes" id="UP000659172"/>
    </source>
</evidence>
<dbReference type="PROSITE" id="PS51094">
    <property type="entry name" value="PTS_EIIA_TYPE_2"/>
    <property type="match status" value="1"/>
</dbReference>
<reference evidence="2 3" key="1">
    <citation type="submission" date="2020-06" db="EMBL/GenBank/DDBJ databases">
        <title>Rhizobium sp.nov. isolated from the tomato plant.</title>
        <authorList>
            <person name="Thin K.K."/>
            <person name="Zhang X."/>
            <person name="He S."/>
        </authorList>
    </citation>
    <scope>NUCLEOTIDE SEQUENCE [LARGE SCALE GENOMIC DNA]</scope>
    <source>
        <strain evidence="2 3">DBTS2</strain>
    </source>
</reference>
<dbReference type="PANTHER" id="PTHR47738">
    <property type="entry name" value="PTS SYSTEM FRUCTOSE-LIKE EIIA COMPONENT-RELATED"/>
    <property type="match status" value="1"/>
</dbReference>
<dbReference type="RefSeq" id="WP_176952167.1">
    <property type="nucleotide sequence ID" value="NZ_JABXYK010000023.1"/>
</dbReference>
<comment type="caution">
    <text evidence="2">The sequence shown here is derived from an EMBL/GenBank/DDBJ whole genome shotgun (WGS) entry which is preliminary data.</text>
</comment>
<dbReference type="EMBL" id="JABXYK010000023">
    <property type="protein sequence ID" value="NVP58267.1"/>
    <property type="molecule type" value="Genomic_DNA"/>
</dbReference>
<accession>A0ABX2QKK3</accession>
<dbReference type="InterPro" id="IPR002178">
    <property type="entry name" value="PTS_EIIA_type-2_dom"/>
</dbReference>
<protein>
    <submittedName>
        <fullName evidence="2">PTS sugar transporter subunit IIA</fullName>
    </submittedName>
</protein>
<dbReference type="PANTHER" id="PTHR47738:SF1">
    <property type="entry name" value="NITROGEN REGULATORY PROTEIN"/>
    <property type="match status" value="1"/>
</dbReference>
<keyword evidence="2" id="KW-0762">Sugar transport</keyword>
<dbReference type="SUPFAM" id="SSF55804">
    <property type="entry name" value="Phoshotransferase/anion transport protein"/>
    <property type="match status" value="1"/>
</dbReference>
<proteinExistence type="predicted"/>